<dbReference type="Gene3D" id="3.90.10.10">
    <property type="entry name" value="Cytochrome C3"/>
    <property type="match status" value="1"/>
</dbReference>
<keyword evidence="6" id="KW-0732">Signal</keyword>
<dbReference type="InterPro" id="IPR020942">
    <property type="entry name" value="Cyt_c_III_dom"/>
</dbReference>
<name>A0A7C2XFX5_9BACT</name>
<comment type="caution">
    <text evidence="8">The sequence shown here is derived from an EMBL/GenBank/DDBJ whole genome shotgun (WGS) entry which is preliminary data.</text>
</comment>
<gene>
    <name evidence="8" type="ORF">ENN98_04015</name>
</gene>
<evidence type="ECO:0000256" key="5">
    <source>
        <dbReference type="ARBA" id="ARBA00023004"/>
    </source>
</evidence>
<protein>
    <submittedName>
        <fullName evidence="8">Class III cytochrome C</fullName>
    </submittedName>
</protein>
<dbReference type="Pfam" id="PF02085">
    <property type="entry name" value="Cytochrom_CIII"/>
    <property type="match status" value="1"/>
</dbReference>
<dbReference type="GO" id="GO:0020037">
    <property type="term" value="F:heme binding"/>
    <property type="evidence" value="ECO:0007669"/>
    <property type="project" value="InterPro"/>
</dbReference>
<evidence type="ECO:0000313" key="8">
    <source>
        <dbReference type="EMBL" id="HET97849.1"/>
    </source>
</evidence>
<feature type="chain" id="PRO_5027724146" evidence="6">
    <location>
        <begin position="28"/>
        <end position="171"/>
    </location>
</feature>
<dbReference type="GO" id="GO:0009055">
    <property type="term" value="F:electron transfer activity"/>
    <property type="evidence" value="ECO:0007669"/>
    <property type="project" value="InterPro"/>
</dbReference>
<keyword evidence="5" id="KW-0408">Iron</keyword>
<evidence type="ECO:0000256" key="2">
    <source>
        <dbReference type="ARBA" id="ARBA00022617"/>
    </source>
</evidence>
<dbReference type="EMBL" id="DSDS01000092">
    <property type="protein sequence ID" value="HET97849.1"/>
    <property type="molecule type" value="Genomic_DNA"/>
</dbReference>
<feature type="signal peptide" evidence="6">
    <location>
        <begin position="1"/>
        <end position="27"/>
    </location>
</feature>
<keyword evidence="2" id="KW-0349">Heme</keyword>
<dbReference type="InterPro" id="IPR036280">
    <property type="entry name" value="Multihaem_cyt_sf"/>
</dbReference>
<keyword evidence="1" id="KW-0813">Transport</keyword>
<evidence type="ECO:0000259" key="7">
    <source>
        <dbReference type="Pfam" id="PF02085"/>
    </source>
</evidence>
<dbReference type="SUPFAM" id="SSF48695">
    <property type="entry name" value="Multiheme cytochromes"/>
    <property type="match status" value="1"/>
</dbReference>
<proteinExistence type="predicted"/>
<sequence>MGGSRKKLLALGLALLMGGALPGLLKAAPDTIVMDKLGDLYGPVTFDHNFHMMITGSCATCHHHTLGEAPEDERCLRCHTGGSPAETVACKDCHPQDRFSSAYLEKLEQDPYLYHTDRPGLLGALHQQCLGCHQQFGVAYGCTDCHERTEKGDAFYRSGDYAPQGGSDDKH</sequence>
<keyword evidence="3" id="KW-0479">Metal-binding</keyword>
<reference evidence="8" key="1">
    <citation type="journal article" date="2020" name="mSystems">
        <title>Genome- and Community-Level Interaction Insights into Carbon Utilization and Element Cycling Functions of Hydrothermarchaeota in Hydrothermal Sediment.</title>
        <authorList>
            <person name="Zhou Z."/>
            <person name="Liu Y."/>
            <person name="Xu W."/>
            <person name="Pan J."/>
            <person name="Luo Z.H."/>
            <person name="Li M."/>
        </authorList>
    </citation>
    <scope>NUCLEOTIDE SEQUENCE [LARGE SCALE GENOMIC DNA]</scope>
    <source>
        <strain evidence="8">SpSt-1224</strain>
    </source>
</reference>
<evidence type="ECO:0000256" key="4">
    <source>
        <dbReference type="ARBA" id="ARBA00022982"/>
    </source>
</evidence>
<evidence type="ECO:0000256" key="6">
    <source>
        <dbReference type="SAM" id="SignalP"/>
    </source>
</evidence>
<dbReference type="AlphaFoldDB" id="A0A7C2XFX5"/>
<dbReference type="CDD" id="cd08168">
    <property type="entry name" value="Cytochrom_C3"/>
    <property type="match status" value="1"/>
</dbReference>
<dbReference type="GO" id="GO:0046872">
    <property type="term" value="F:metal ion binding"/>
    <property type="evidence" value="ECO:0007669"/>
    <property type="project" value="UniProtKB-KW"/>
</dbReference>
<evidence type="ECO:0000256" key="3">
    <source>
        <dbReference type="ARBA" id="ARBA00022723"/>
    </source>
</evidence>
<dbReference type="Proteomes" id="UP000885986">
    <property type="component" value="Unassembled WGS sequence"/>
</dbReference>
<organism evidence="8">
    <name type="scientific">Desulfurivibrio alkaliphilus</name>
    <dbReference type="NCBI Taxonomy" id="427923"/>
    <lineage>
        <taxon>Bacteria</taxon>
        <taxon>Pseudomonadati</taxon>
        <taxon>Thermodesulfobacteriota</taxon>
        <taxon>Desulfobulbia</taxon>
        <taxon>Desulfobulbales</taxon>
        <taxon>Desulfobulbaceae</taxon>
        <taxon>Desulfurivibrio</taxon>
    </lineage>
</organism>
<evidence type="ECO:0000256" key="1">
    <source>
        <dbReference type="ARBA" id="ARBA00022448"/>
    </source>
</evidence>
<accession>A0A7C2XFX5</accession>
<keyword evidence="4" id="KW-0249">Electron transport</keyword>
<feature type="domain" description="Class III cytochrome C" evidence="7">
    <location>
        <begin position="40"/>
        <end position="80"/>
    </location>
</feature>